<dbReference type="OrthoDB" id="5242431at2"/>
<dbReference type="InterPro" id="IPR027383">
    <property type="entry name" value="Znf_put"/>
</dbReference>
<keyword evidence="3" id="KW-1133">Transmembrane helix</keyword>
<dbReference type="InterPro" id="IPR041916">
    <property type="entry name" value="Anti_sigma_zinc_sf"/>
</dbReference>
<dbReference type="AlphaFoldDB" id="A0A4R6JRW3"/>
<evidence type="ECO:0000256" key="3">
    <source>
        <dbReference type="SAM" id="Phobius"/>
    </source>
</evidence>
<evidence type="ECO:0000313" key="5">
    <source>
        <dbReference type="EMBL" id="TDO39199.1"/>
    </source>
</evidence>
<dbReference type="Gene3D" id="1.10.10.1320">
    <property type="entry name" value="Anti-sigma factor, zinc-finger domain"/>
    <property type="match status" value="1"/>
</dbReference>
<keyword evidence="2" id="KW-0804">Transcription</keyword>
<gene>
    <name evidence="5" type="ORF">C8E87_2876</name>
</gene>
<keyword evidence="6" id="KW-1185">Reference proteome</keyword>
<sequence>MHCEHEHDDGAYVLGALSPAERAAYEGHLATCSFCREAVADISALPDLLSRLDAKEFAKLLDPSLTSGDGHPGAAFRDWATSEWQTLAPDAKRRKKGKAFRVRVMSTAAAAVLVALIGVGVFAWTRDNAAPAAPPTGPAVAMTAVQSSSPVTASVRLTSTSGGTKVDLTCSYSASAARPYTFRMIAYGPDEQQEQIGSWQAAPGAEFTMNSVTHFGRDSLSRLELVQYDGKVLLAYDVP</sequence>
<dbReference type="Proteomes" id="UP000294901">
    <property type="component" value="Unassembled WGS sequence"/>
</dbReference>
<keyword evidence="3" id="KW-0812">Transmembrane</keyword>
<evidence type="ECO:0000313" key="6">
    <source>
        <dbReference type="Proteomes" id="UP000294901"/>
    </source>
</evidence>
<proteinExistence type="predicted"/>
<dbReference type="Pfam" id="PF13490">
    <property type="entry name" value="zf-HC2"/>
    <property type="match status" value="1"/>
</dbReference>
<evidence type="ECO:0000256" key="1">
    <source>
        <dbReference type="ARBA" id="ARBA00023015"/>
    </source>
</evidence>
<feature type="transmembrane region" description="Helical" evidence="3">
    <location>
        <begin position="102"/>
        <end position="124"/>
    </location>
</feature>
<name>A0A4R6JRW3_9ACTN</name>
<evidence type="ECO:0000256" key="2">
    <source>
        <dbReference type="ARBA" id="ARBA00023163"/>
    </source>
</evidence>
<accession>A0A4R6JRW3</accession>
<organism evidence="5 6">
    <name type="scientific">Paractinoplanes brasiliensis</name>
    <dbReference type="NCBI Taxonomy" id="52695"/>
    <lineage>
        <taxon>Bacteria</taxon>
        <taxon>Bacillati</taxon>
        <taxon>Actinomycetota</taxon>
        <taxon>Actinomycetes</taxon>
        <taxon>Micromonosporales</taxon>
        <taxon>Micromonosporaceae</taxon>
        <taxon>Paractinoplanes</taxon>
    </lineage>
</organism>
<keyword evidence="1" id="KW-0805">Transcription regulation</keyword>
<feature type="domain" description="Putative zinc-finger" evidence="4">
    <location>
        <begin position="10"/>
        <end position="36"/>
    </location>
</feature>
<reference evidence="5 6" key="1">
    <citation type="submission" date="2019-03" db="EMBL/GenBank/DDBJ databases">
        <title>Sequencing the genomes of 1000 actinobacteria strains.</title>
        <authorList>
            <person name="Klenk H.-P."/>
        </authorList>
    </citation>
    <scope>NUCLEOTIDE SEQUENCE [LARGE SCALE GENOMIC DNA]</scope>
    <source>
        <strain evidence="5 6">DSM 43805</strain>
    </source>
</reference>
<comment type="caution">
    <text evidence="5">The sequence shown here is derived from an EMBL/GenBank/DDBJ whole genome shotgun (WGS) entry which is preliminary data.</text>
</comment>
<protein>
    <submittedName>
        <fullName evidence="5">Putative zinc finger protein</fullName>
    </submittedName>
</protein>
<evidence type="ECO:0000259" key="4">
    <source>
        <dbReference type="Pfam" id="PF13490"/>
    </source>
</evidence>
<dbReference type="RefSeq" id="WP_133873559.1">
    <property type="nucleotide sequence ID" value="NZ_BOMD01000067.1"/>
</dbReference>
<dbReference type="EMBL" id="SNWR01000001">
    <property type="protein sequence ID" value="TDO39199.1"/>
    <property type="molecule type" value="Genomic_DNA"/>
</dbReference>
<keyword evidence="3" id="KW-0472">Membrane</keyword>